<dbReference type="HOGENOM" id="CLU_027290_0_0_1"/>
<dbReference type="VEuPathDB" id="FungiDB:AFUB_015760"/>
<reference evidence="3 4" key="1">
    <citation type="journal article" date="2008" name="PLoS Genet.">
        <title>Genomic islands in the pathogenic filamentous fungus Aspergillus fumigatus.</title>
        <authorList>
            <person name="Fedorova N.D."/>
            <person name="Khaldi N."/>
            <person name="Joardar V.S."/>
            <person name="Maiti R."/>
            <person name="Amedeo P."/>
            <person name="Anderson M.J."/>
            <person name="Crabtree J."/>
            <person name="Silva J.C."/>
            <person name="Badger J.H."/>
            <person name="Albarraq A."/>
            <person name="Angiuoli S."/>
            <person name="Bussey H."/>
            <person name="Bowyer P."/>
            <person name="Cotty P.J."/>
            <person name="Dyer P.S."/>
            <person name="Egan A."/>
            <person name="Galens K."/>
            <person name="Fraser-Liggett C.M."/>
            <person name="Haas B.J."/>
            <person name="Inman J.M."/>
            <person name="Kent R."/>
            <person name="Lemieux S."/>
            <person name="Malavazi I."/>
            <person name="Orvis J."/>
            <person name="Roemer T."/>
            <person name="Ronning C.M."/>
            <person name="Sundaram J.P."/>
            <person name="Sutton G."/>
            <person name="Turner G."/>
            <person name="Venter J.C."/>
            <person name="White O.R."/>
            <person name="Whitty B.R."/>
            <person name="Youngman P."/>
            <person name="Wolfe K.H."/>
            <person name="Goldman G.H."/>
            <person name="Wortman J.R."/>
            <person name="Jiang B."/>
            <person name="Denning D.W."/>
            <person name="Nierman W.C."/>
        </authorList>
    </citation>
    <scope>NUCLEOTIDE SEQUENCE [LARGE SCALE GENOMIC DNA]</scope>
    <source>
        <strain evidence="4">CBS 144.89 / FGSC A1163 / CEA10</strain>
    </source>
</reference>
<evidence type="ECO:0000259" key="2">
    <source>
        <dbReference type="Pfam" id="PF26157"/>
    </source>
</evidence>
<dbReference type="Proteomes" id="UP000001699">
    <property type="component" value="Unassembled WGS sequence"/>
</dbReference>
<dbReference type="CDD" id="cd24165">
    <property type="entry name" value="TfSGL-like"/>
    <property type="match status" value="1"/>
</dbReference>
<sequence length="523" mass="58529">MRVSKLSYLALSWTALTDALPQKPNEPSCRFARQYTQREIVKDPSNFISDLLYWEGKFHQNNVSYNSGNGMSYDGTNIDFTTGESTVKHPFSAASKESLQIMLYAHAVAGSPEAARFLSPQDPSAAPGLAVSIMERKLRTYLRFNETFPGFGGYLPWFTSTEQDLTPTADWNNRVPGLDNGELLWAVYAFVQALENTGKPSYAELASQWQKWIDYTKTTGAKHLKIFYEGKGQVCAVTTIKNQSLPVDHPDQGYACEGSGRLNDPYEGELFTFWLQFFGGLSDEDVEQLWAVKKPMLQSVDYHMGHVGPITVQKGYWFSSHEQWKVMEMPYYDVDIIRRVFKNAERVRTCNSLVTKTPGMFASVNNITDPATGDVTGYISNTGVPSISFLPQQELDVITPYSVFPTVLFDKGVGLAWWRNMVMAKKMQNPYGSTESTRVDGKGVSALLTWDSKVTTVAALLGGVTDLVRQRMKAEGIYEEFISYAEKAYAAVFTHLKGEHVDFCLPGETVTDAGLEDFTLCDQ</sequence>
<feature type="signal peptide" evidence="1">
    <location>
        <begin position="1"/>
        <end position="19"/>
    </location>
</feature>
<feature type="domain" description="Endo-beta-1,2-glucanase SGL" evidence="2">
    <location>
        <begin position="71"/>
        <end position="521"/>
    </location>
</feature>
<dbReference type="InterPro" id="IPR058773">
    <property type="entry name" value="SGL_GH162"/>
</dbReference>
<evidence type="ECO:0000256" key="1">
    <source>
        <dbReference type="SAM" id="SignalP"/>
    </source>
</evidence>
<dbReference type="Pfam" id="PF26157">
    <property type="entry name" value="SGL_GH162"/>
    <property type="match status" value="1"/>
</dbReference>
<evidence type="ECO:0000313" key="3">
    <source>
        <dbReference type="EMBL" id="EDP56855.1"/>
    </source>
</evidence>
<dbReference type="EMBL" id="DS499594">
    <property type="protein sequence ID" value="EDP56855.1"/>
    <property type="molecule type" value="Genomic_DNA"/>
</dbReference>
<feature type="chain" id="PRO_5002757723" evidence="1">
    <location>
        <begin position="20"/>
        <end position="523"/>
    </location>
</feature>
<protein>
    <submittedName>
        <fullName evidence="3">GPI anchored protein, putative</fullName>
    </submittedName>
</protein>
<keyword evidence="4" id="KW-1185">Reference proteome</keyword>
<accession>B0XNV1</accession>
<organism evidence="3 4">
    <name type="scientific">Aspergillus fumigatus (strain CBS 144.89 / FGSC A1163 / CEA10)</name>
    <name type="common">Neosartorya fumigata</name>
    <dbReference type="NCBI Taxonomy" id="451804"/>
    <lineage>
        <taxon>Eukaryota</taxon>
        <taxon>Fungi</taxon>
        <taxon>Dikarya</taxon>
        <taxon>Ascomycota</taxon>
        <taxon>Pezizomycotina</taxon>
        <taxon>Eurotiomycetes</taxon>
        <taxon>Eurotiomycetidae</taxon>
        <taxon>Eurotiales</taxon>
        <taxon>Aspergillaceae</taxon>
        <taxon>Aspergillus</taxon>
        <taxon>Aspergillus subgen. Fumigati</taxon>
    </lineage>
</organism>
<dbReference type="AlphaFoldDB" id="B0XNV1"/>
<gene>
    <name evidence="3" type="ORF">AFUB_015760</name>
</gene>
<proteinExistence type="predicted"/>
<name>B0XNV1_ASPFC</name>
<keyword evidence="1" id="KW-0732">Signal</keyword>
<dbReference type="OrthoDB" id="9981847at2759"/>
<evidence type="ECO:0000313" key="4">
    <source>
        <dbReference type="Proteomes" id="UP000001699"/>
    </source>
</evidence>